<accession>A0A9P6GZ30</accession>
<comment type="function">
    <text evidence="5">Small GTPase required for proper nuclear import of RNA polymerase II (RNAPII). May act at an RNAP assembly step prior to nuclear import.</text>
</comment>
<comment type="subunit">
    <text evidence="5">Binds to RNA polymerase II.</text>
</comment>
<sequence>MMSKDTQQNIKNDPKNVQQNTQQRIVEDKLSNLKIKEKTIFLVVGMAGAGKTTFCQRLYSWISQDNCKIDSKTGLNSSIYSINLDPAVLNCKMPLNLDIRDYVDYNGVMEKYNIGPNGAITTSLNLFLLNIEERVQLGDSEYVIIDTPGQIETFTWSSPGYIIRDFFKSAGKVVMVYLVDSYASADASVFMSNMMYAISLMCRYEIPVLCTFNKIDIEKSNLIEEWIRDYEVFRSSLDENKLHTPLLGSMALHFEEFYNSIDTVSISSSVGSGKEAFFKKVKEVLEKY</sequence>
<dbReference type="Gene3D" id="3.40.50.300">
    <property type="entry name" value="P-loop containing nucleotide triphosphate hydrolases"/>
    <property type="match status" value="1"/>
</dbReference>
<evidence type="ECO:0000256" key="4">
    <source>
        <dbReference type="ARBA" id="ARBA00023134"/>
    </source>
</evidence>
<evidence type="ECO:0000256" key="3">
    <source>
        <dbReference type="ARBA" id="ARBA00022801"/>
    </source>
</evidence>
<dbReference type="Pfam" id="PF03029">
    <property type="entry name" value="ATP_bind_1"/>
    <property type="match status" value="1"/>
</dbReference>
<dbReference type="GO" id="GO:0003924">
    <property type="term" value="F:GTPase activity"/>
    <property type="evidence" value="ECO:0007669"/>
    <property type="project" value="TreeGrafter"/>
</dbReference>
<keyword evidence="5" id="KW-0963">Cytoplasm</keyword>
<comment type="subcellular location">
    <subcellularLocation>
        <location evidence="5">Cytoplasm</location>
    </subcellularLocation>
    <subcellularLocation>
        <location evidence="5">Nucleus</location>
    </subcellularLocation>
</comment>
<dbReference type="GO" id="GO:0005634">
    <property type="term" value="C:nucleus"/>
    <property type="evidence" value="ECO:0007669"/>
    <property type="project" value="UniProtKB-SubCell"/>
</dbReference>
<reference evidence="7 8" key="1">
    <citation type="journal article" date="2020" name="Genome Biol. Evol.">
        <title>Comparative genomics of strictly vertically transmitted, feminizing microsporidia endosymbionts of amphipod crustaceans.</title>
        <authorList>
            <person name="Cormier A."/>
            <person name="Chebbi M.A."/>
            <person name="Giraud I."/>
            <person name="Wattier R."/>
            <person name="Teixeira M."/>
            <person name="Gilbert C."/>
            <person name="Rigaud T."/>
            <person name="Cordaux R."/>
        </authorList>
    </citation>
    <scope>NUCLEOTIDE SEQUENCE [LARGE SCALE GENOMIC DNA]</scope>
    <source>
        <strain evidence="7 8">Ou3-Ou53</strain>
    </source>
</reference>
<comment type="caution">
    <text evidence="7">The sequence shown here is derived from an EMBL/GenBank/DDBJ whole genome shotgun (WGS) entry which is preliminary data.</text>
</comment>
<evidence type="ECO:0000256" key="1">
    <source>
        <dbReference type="ARBA" id="ARBA00005290"/>
    </source>
</evidence>
<comment type="similarity">
    <text evidence="1 5">Belongs to the GPN-loop GTPase family.</text>
</comment>
<dbReference type="InterPro" id="IPR004130">
    <property type="entry name" value="Gpn"/>
</dbReference>
<dbReference type="PANTHER" id="PTHR21231:SF8">
    <property type="entry name" value="GPN-LOOP GTPASE 1"/>
    <property type="match status" value="1"/>
</dbReference>
<keyword evidence="3 5" id="KW-0378">Hydrolase</keyword>
<gene>
    <name evidence="7" type="primary">QQT2</name>
    <name evidence="7" type="ORF">NGRA_1937</name>
</gene>
<keyword evidence="2 5" id="KW-0547">Nucleotide-binding</keyword>
<dbReference type="Proteomes" id="UP000740883">
    <property type="component" value="Unassembled WGS sequence"/>
</dbReference>
<evidence type="ECO:0000256" key="5">
    <source>
        <dbReference type="RuleBase" id="RU365059"/>
    </source>
</evidence>
<dbReference type="EMBL" id="SBJO01000156">
    <property type="protein sequence ID" value="KAF9762549.1"/>
    <property type="molecule type" value="Genomic_DNA"/>
</dbReference>
<name>A0A9P6GZ30_9MICR</name>
<dbReference type="SUPFAM" id="SSF52540">
    <property type="entry name" value="P-loop containing nucleoside triphosphate hydrolases"/>
    <property type="match status" value="1"/>
</dbReference>
<dbReference type="GO" id="GO:0005525">
    <property type="term" value="F:GTP binding"/>
    <property type="evidence" value="ECO:0007669"/>
    <property type="project" value="UniProtKB-KW"/>
</dbReference>
<evidence type="ECO:0000313" key="7">
    <source>
        <dbReference type="EMBL" id="KAF9762549.1"/>
    </source>
</evidence>
<proteinExistence type="inferred from homology"/>
<evidence type="ECO:0000313" key="8">
    <source>
        <dbReference type="Proteomes" id="UP000740883"/>
    </source>
</evidence>
<protein>
    <recommendedName>
        <fullName evidence="5">GPN-loop GTPase</fullName>
        <ecNumber evidence="5">3.6.5.-</ecNumber>
    </recommendedName>
</protein>
<dbReference type="GO" id="GO:0005737">
    <property type="term" value="C:cytoplasm"/>
    <property type="evidence" value="ECO:0007669"/>
    <property type="project" value="UniProtKB-SubCell"/>
</dbReference>
<dbReference type="PANTHER" id="PTHR21231">
    <property type="entry name" value="XPA-BINDING PROTEIN 1-RELATED"/>
    <property type="match status" value="1"/>
</dbReference>
<dbReference type="EC" id="3.6.5.-" evidence="5"/>
<evidence type="ECO:0000256" key="6">
    <source>
        <dbReference type="SAM" id="MobiDB-lite"/>
    </source>
</evidence>
<keyword evidence="8" id="KW-1185">Reference proteome</keyword>
<feature type="region of interest" description="Disordered" evidence="6">
    <location>
        <begin position="1"/>
        <end position="22"/>
    </location>
</feature>
<dbReference type="InterPro" id="IPR027417">
    <property type="entry name" value="P-loop_NTPase"/>
</dbReference>
<evidence type="ECO:0000256" key="2">
    <source>
        <dbReference type="ARBA" id="ARBA00022741"/>
    </source>
</evidence>
<organism evidence="7 8">
    <name type="scientific">Nosema granulosis</name>
    <dbReference type="NCBI Taxonomy" id="83296"/>
    <lineage>
        <taxon>Eukaryota</taxon>
        <taxon>Fungi</taxon>
        <taxon>Fungi incertae sedis</taxon>
        <taxon>Microsporidia</taxon>
        <taxon>Nosematidae</taxon>
        <taxon>Nosema</taxon>
    </lineage>
</organism>
<keyword evidence="4 5" id="KW-0342">GTP-binding</keyword>
<dbReference type="OrthoDB" id="243313at2759"/>
<dbReference type="AlphaFoldDB" id="A0A9P6GZ30"/>